<dbReference type="PANTHER" id="PTHR33977">
    <property type="entry name" value="ZINC ION BINDING PROTEIN"/>
    <property type="match status" value="1"/>
</dbReference>
<evidence type="ECO:0000256" key="2">
    <source>
        <dbReference type="SAM" id="MobiDB-lite"/>
    </source>
</evidence>
<keyword evidence="5" id="KW-1185">Reference proteome</keyword>
<keyword evidence="1" id="KW-0863">Zinc-finger</keyword>
<protein>
    <recommendedName>
        <fullName evidence="3">SWIM-type domain-containing protein</fullName>
    </recommendedName>
</protein>
<keyword evidence="1" id="KW-0479">Metal-binding</keyword>
<evidence type="ECO:0000259" key="3">
    <source>
        <dbReference type="PROSITE" id="PS50966"/>
    </source>
</evidence>
<comment type="caution">
    <text evidence="4">The sequence shown here is derived from an EMBL/GenBank/DDBJ whole genome shotgun (WGS) entry which is preliminary data.</text>
</comment>
<dbReference type="Proteomes" id="UP001222325">
    <property type="component" value="Unassembled WGS sequence"/>
</dbReference>
<dbReference type="EMBL" id="JARJCN010000062">
    <property type="protein sequence ID" value="KAJ7079163.1"/>
    <property type="molecule type" value="Genomic_DNA"/>
</dbReference>
<feature type="domain" description="SWIM-type" evidence="3">
    <location>
        <begin position="232"/>
        <end position="263"/>
    </location>
</feature>
<dbReference type="AlphaFoldDB" id="A0AAD6XJL4"/>
<sequence>MLATSGSQATISFFLRLHRLKSPGTISRKIMSDFCWPQINACIAEYQAFILLCWWHVLHAWQQHFHISSHPDLWTILKKWLRITDQVEFDATWAEIQIIAPPDFVQYLIRYWMPVQTVKMWSAIYRTPRSILEACDTNMLIEAWHHVLKFKFLLGKRNRRLDHLLNTLVNGVLPYYALKQRRQELGFEGPDIEIKKRQDIIKRSKVYVKEDIQHIDDSRYLVPSQSDPSKLYDVDIETYTCNCLDYPLICYCKHLCAVQELFDEPDMPTDRAQSSPQVPSLSTLDDPLQIPFLVSNPPILDIPNLGSIAQKLERLSARLRRPRADHSKFPLLSDLELVLDEMLMKSDNGTVLPSSQHIMPNSKESRCRETMMPRVKTRSRRAGDPAYGGNASSGSKSKESKSVSVTFASHC</sequence>
<evidence type="ECO:0000313" key="5">
    <source>
        <dbReference type="Proteomes" id="UP001222325"/>
    </source>
</evidence>
<evidence type="ECO:0000313" key="4">
    <source>
        <dbReference type="EMBL" id="KAJ7079163.1"/>
    </source>
</evidence>
<dbReference type="PROSITE" id="PS50966">
    <property type="entry name" value="ZF_SWIM"/>
    <property type="match status" value="1"/>
</dbReference>
<dbReference type="InterPro" id="IPR007527">
    <property type="entry name" value="Znf_SWIM"/>
</dbReference>
<keyword evidence="1" id="KW-0862">Zinc</keyword>
<proteinExistence type="predicted"/>
<feature type="region of interest" description="Disordered" evidence="2">
    <location>
        <begin position="350"/>
        <end position="411"/>
    </location>
</feature>
<dbReference type="PANTHER" id="PTHR33977:SF1">
    <property type="entry name" value="ZINC ION BINDING PROTEIN"/>
    <property type="match status" value="1"/>
</dbReference>
<name>A0AAD6XJL4_9AGAR</name>
<accession>A0AAD6XJL4</accession>
<organism evidence="4 5">
    <name type="scientific">Mycena belliarum</name>
    <dbReference type="NCBI Taxonomy" id="1033014"/>
    <lineage>
        <taxon>Eukaryota</taxon>
        <taxon>Fungi</taxon>
        <taxon>Dikarya</taxon>
        <taxon>Basidiomycota</taxon>
        <taxon>Agaricomycotina</taxon>
        <taxon>Agaricomycetes</taxon>
        <taxon>Agaricomycetidae</taxon>
        <taxon>Agaricales</taxon>
        <taxon>Marasmiineae</taxon>
        <taxon>Mycenaceae</taxon>
        <taxon>Mycena</taxon>
    </lineage>
</organism>
<reference evidence="4" key="1">
    <citation type="submission" date="2023-03" db="EMBL/GenBank/DDBJ databases">
        <title>Massive genome expansion in bonnet fungi (Mycena s.s.) driven by repeated elements and novel gene families across ecological guilds.</title>
        <authorList>
            <consortium name="Lawrence Berkeley National Laboratory"/>
            <person name="Harder C.B."/>
            <person name="Miyauchi S."/>
            <person name="Viragh M."/>
            <person name="Kuo A."/>
            <person name="Thoen E."/>
            <person name="Andreopoulos B."/>
            <person name="Lu D."/>
            <person name="Skrede I."/>
            <person name="Drula E."/>
            <person name="Henrissat B."/>
            <person name="Morin E."/>
            <person name="Kohler A."/>
            <person name="Barry K."/>
            <person name="LaButti K."/>
            <person name="Morin E."/>
            <person name="Salamov A."/>
            <person name="Lipzen A."/>
            <person name="Mereny Z."/>
            <person name="Hegedus B."/>
            <person name="Baldrian P."/>
            <person name="Stursova M."/>
            <person name="Weitz H."/>
            <person name="Taylor A."/>
            <person name="Grigoriev I.V."/>
            <person name="Nagy L.G."/>
            <person name="Martin F."/>
            <person name="Kauserud H."/>
        </authorList>
    </citation>
    <scope>NUCLEOTIDE SEQUENCE</scope>
    <source>
        <strain evidence="4">CBHHK173m</strain>
    </source>
</reference>
<dbReference type="GO" id="GO:0008270">
    <property type="term" value="F:zinc ion binding"/>
    <property type="evidence" value="ECO:0007669"/>
    <property type="project" value="UniProtKB-KW"/>
</dbReference>
<evidence type="ECO:0000256" key="1">
    <source>
        <dbReference type="PROSITE-ProRule" id="PRU00325"/>
    </source>
</evidence>
<gene>
    <name evidence="4" type="ORF">B0H15DRAFT_788251</name>
</gene>
<feature type="compositionally biased region" description="Polar residues" evidence="2">
    <location>
        <begin position="350"/>
        <end position="359"/>
    </location>
</feature>